<comment type="subcellular location">
    <subcellularLocation>
        <location evidence="4">Cell outer membrane</location>
        <topology evidence="4">Lipid-anchor</topology>
    </subcellularLocation>
</comment>
<dbReference type="GO" id="GO:0051205">
    <property type="term" value="P:protein insertion into membrane"/>
    <property type="evidence" value="ECO:0007669"/>
    <property type="project" value="UniProtKB-UniRule"/>
</dbReference>
<feature type="domain" description="Outer membrane protein assembly factor BamE" evidence="6">
    <location>
        <begin position="38"/>
        <end position="106"/>
    </location>
</feature>
<keyword evidence="2 4" id="KW-0472">Membrane</keyword>
<dbReference type="GO" id="GO:0043165">
    <property type="term" value="P:Gram-negative-bacterium-type cell outer membrane assembly"/>
    <property type="evidence" value="ECO:0007669"/>
    <property type="project" value="UniProtKB-UniRule"/>
</dbReference>
<evidence type="ECO:0000256" key="3">
    <source>
        <dbReference type="ARBA" id="ARBA00023237"/>
    </source>
</evidence>
<evidence type="ECO:0000256" key="2">
    <source>
        <dbReference type="ARBA" id="ARBA00023136"/>
    </source>
</evidence>
<evidence type="ECO:0000313" key="7">
    <source>
        <dbReference type="EMBL" id="XDT72261.1"/>
    </source>
</evidence>
<protein>
    <recommendedName>
        <fullName evidence="4">Outer membrane protein assembly factor BamE</fullName>
    </recommendedName>
</protein>
<dbReference type="AlphaFoldDB" id="A0AB39UW95"/>
<dbReference type="RefSeq" id="WP_369601273.1">
    <property type="nucleotide sequence ID" value="NZ_CP154858.1"/>
</dbReference>
<name>A0AB39UW95_9GAMM</name>
<comment type="subunit">
    <text evidence="4">Part of the Bam complex.</text>
</comment>
<organism evidence="7">
    <name type="scientific">Thermohahella caldifontis</name>
    <dbReference type="NCBI Taxonomy" id="3142973"/>
    <lineage>
        <taxon>Bacteria</taxon>
        <taxon>Pseudomonadati</taxon>
        <taxon>Pseudomonadota</taxon>
        <taxon>Gammaproteobacteria</taxon>
        <taxon>Oceanospirillales</taxon>
        <taxon>Hahellaceae</taxon>
        <taxon>Thermohahella</taxon>
    </lineage>
</organism>
<gene>
    <name evidence="4" type="primary">bamE</name>
    <name evidence="7" type="ORF">AAIA72_15910</name>
</gene>
<dbReference type="KEGG" id="tcd:AAIA72_15910"/>
<feature type="chain" id="PRO_5044231489" description="Outer membrane protein assembly factor BamE" evidence="5">
    <location>
        <begin position="27"/>
        <end position="134"/>
    </location>
</feature>
<accession>A0AB39UW95</accession>
<dbReference type="GO" id="GO:0030674">
    <property type="term" value="F:protein-macromolecule adaptor activity"/>
    <property type="evidence" value="ECO:0007669"/>
    <property type="project" value="TreeGrafter"/>
</dbReference>
<evidence type="ECO:0000256" key="1">
    <source>
        <dbReference type="ARBA" id="ARBA00022729"/>
    </source>
</evidence>
<evidence type="ECO:0000259" key="6">
    <source>
        <dbReference type="Pfam" id="PF04355"/>
    </source>
</evidence>
<keyword evidence="4" id="KW-0564">Palmitate</keyword>
<dbReference type="PANTHER" id="PTHR37482:SF1">
    <property type="entry name" value="OUTER MEMBRANE PROTEIN ASSEMBLY FACTOR BAME"/>
    <property type="match status" value="1"/>
</dbReference>
<sequence length="134" mass="15111">MRNILIARLRSLTLLCTLSLGLTACAFPGVYRLDIQQGNIIEDKDLARVEPGMNRAQVHFVLGTPLSTDTFDPTLEDYIYTLQLGGGEIRRQHVQLVYTPDGTLQEIRKLALLPDEYRTLGKAYRARHKSDAPE</sequence>
<keyword evidence="4" id="KW-0449">Lipoprotein</keyword>
<dbReference type="PROSITE" id="PS51257">
    <property type="entry name" value="PROKAR_LIPOPROTEIN"/>
    <property type="match status" value="1"/>
</dbReference>
<dbReference type="InterPro" id="IPR007450">
    <property type="entry name" value="BamE_dom"/>
</dbReference>
<evidence type="ECO:0000256" key="5">
    <source>
        <dbReference type="SAM" id="SignalP"/>
    </source>
</evidence>
<dbReference type="InterPro" id="IPR037873">
    <property type="entry name" value="BamE-like"/>
</dbReference>
<proteinExistence type="inferred from homology"/>
<dbReference type="InterPro" id="IPR026592">
    <property type="entry name" value="BamE"/>
</dbReference>
<dbReference type="EMBL" id="CP154858">
    <property type="protein sequence ID" value="XDT72261.1"/>
    <property type="molecule type" value="Genomic_DNA"/>
</dbReference>
<evidence type="ECO:0000256" key="4">
    <source>
        <dbReference type="HAMAP-Rule" id="MF_00925"/>
    </source>
</evidence>
<keyword evidence="3 4" id="KW-0998">Cell outer membrane</keyword>
<comment type="function">
    <text evidence="4">Part of the outer membrane protein assembly complex, which is involved in assembly and insertion of beta-barrel proteins into the outer membrane.</text>
</comment>
<feature type="signal peptide" evidence="5">
    <location>
        <begin position="1"/>
        <end position="26"/>
    </location>
</feature>
<reference evidence="7" key="1">
    <citation type="submission" date="2024-05" db="EMBL/GenBank/DDBJ databases">
        <title>Genome sequencing of novel strain.</title>
        <authorList>
            <person name="Ganbat D."/>
            <person name="Ganbat S."/>
            <person name="Lee S.-J."/>
        </authorList>
    </citation>
    <scope>NUCLEOTIDE SEQUENCE</scope>
    <source>
        <strain evidence="7">SMD15-11</strain>
    </source>
</reference>
<dbReference type="Gene3D" id="3.30.1450.10">
    <property type="match status" value="1"/>
</dbReference>
<dbReference type="HAMAP" id="MF_00925">
    <property type="entry name" value="OM_assembly_BamE"/>
    <property type="match status" value="1"/>
</dbReference>
<dbReference type="PANTHER" id="PTHR37482">
    <property type="entry name" value="OUTER MEMBRANE PROTEIN ASSEMBLY FACTOR BAME"/>
    <property type="match status" value="1"/>
</dbReference>
<dbReference type="Pfam" id="PF04355">
    <property type="entry name" value="BamE"/>
    <property type="match status" value="1"/>
</dbReference>
<dbReference type="GO" id="GO:1990063">
    <property type="term" value="C:Bam protein complex"/>
    <property type="evidence" value="ECO:0007669"/>
    <property type="project" value="TreeGrafter"/>
</dbReference>
<comment type="similarity">
    <text evidence="4">Belongs to the BamE family.</text>
</comment>
<keyword evidence="1 4" id="KW-0732">Signal</keyword>